<evidence type="ECO:0000256" key="2">
    <source>
        <dbReference type="ARBA" id="ARBA00004459"/>
    </source>
</evidence>
<dbReference type="Proteomes" id="UP000000612">
    <property type="component" value="Plasmid pl37"/>
</dbReference>
<comment type="function">
    <text evidence="1 8">The Vlp and Vsp proteins are antigenically distinct proteins, only one vlp or vsp gene is transcriptionally active at any one time. Switching between these genes is a mechanism of host immune response evasion.</text>
</comment>
<dbReference type="SMR" id="B5RS85"/>
<keyword evidence="4 8" id="KW-0472">Membrane</keyword>
<protein>
    <recommendedName>
        <fullName evidence="8">Variable large protein</fullName>
    </recommendedName>
</protein>
<keyword evidence="10" id="KW-0812">Transmembrane</keyword>
<comment type="subcellular location">
    <subcellularLocation>
        <location evidence="2 8">Cell outer membrane</location>
        <topology evidence="2 8">Lipid-anchor</topology>
    </subcellularLocation>
</comment>
<geneLocation type="plasmid" evidence="12 13">
    <name>pl53</name>
</geneLocation>
<name>B5RS85_BORRA</name>
<reference evidence="11 13" key="1">
    <citation type="journal article" date="2008" name="PLoS Genet.">
        <title>The genome of Borrelia recurrentis, the agent of deadly louse-borne relapsing fever, is a degraded subset of tick-borne Borrelia duttonii.</title>
        <authorList>
            <person name="Lescot M."/>
            <person name="Audic S."/>
            <person name="Robert C."/>
            <person name="Nguyen T.T."/>
            <person name="Blanc G."/>
            <person name="Cutler S.J."/>
            <person name="Wincker P."/>
            <person name="Couloux A."/>
            <person name="Claverie J.-M."/>
            <person name="Raoult D."/>
            <person name="Drancourt M."/>
        </authorList>
    </citation>
    <scope>NUCLEOTIDE SEQUENCE [LARGE SCALE GENOMIC DNA]</scope>
    <source>
        <strain evidence="13">A1</strain>
        <plasmid evidence="11">A1</plasmid>
        <plasmid evidence="11">pl37</plasmid>
        <plasmid evidence="12">pl53</plasmid>
    </source>
</reference>
<keyword evidence="10" id="KW-1133">Transmembrane helix</keyword>
<evidence type="ECO:0000256" key="3">
    <source>
        <dbReference type="ARBA" id="ARBA00022729"/>
    </source>
</evidence>
<dbReference type="EMBL" id="CP000998">
    <property type="protein sequence ID" value="ACH95221.1"/>
    <property type="molecule type" value="Genomic_DNA"/>
</dbReference>
<dbReference type="EMBL" id="CP000999">
    <property type="protein sequence ID" value="ACH95249.1"/>
    <property type="molecule type" value="Genomic_DNA"/>
</dbReference>
<evidence type="ECO:0000313" key="11">
    <source>
        <dbReference type="EMBL" id="ACH95221.1"/>
    </source>
</evidence>
<dbReference type="RefSeq" id="WP_012539703.1">
    <property type="nucleotide sequence ID" value="NC_011258.1"/>
</dbReference>
<dbReference type="KEGG" id="bre:BRE_2045"/>
<evidence type="ECO:0000256" key="6">
    <source>
        <dbReference type="ARBA" id="ARBA00023237"/>
    </source>
</evidence>
<keyword evidence="6 8" id="KW-0998">Cell outer membrane</keyword>
<dbReference type="AlphaFoldDB" id="B5RS85"/>
<dbReference type="HOGENOM" id="CLU_054711_0_0_12"/>
<keyword evidence="3" id="KW-0732">Signal</keyword>
<feature type="region of interest" description="Disordered" evidence="9">
    <location>
        <begin position="1"/>
        <end position="25"/>
    </location>
</feature>
<sequence length="364" mass="37840">MKEKKGKGNIEESISEYREKGREKRSKRGLKGIMVLVMVMMGCNSGGVSGGVKDPEKVFLSEMVNLGKGFLDVFVSFGDMITGTLGIKADTKKSDIGKYFTDIEKTMISVKEKLQTEVAKNGNYVKIKEVVDQFITGTLDKIAEGAKKASSGAAGGAVLGSSVKNEDAAPGEVASVNALIEGIKTIVAVVLKNEGNADANKTTDDDKKDIGKLFSKASDNGSEAEAAKANASIGAVSGVDILQAIAKSDVVSAAGKDIDQAKDVAEIATAKNDSGTKETKQKDAVISGGIALRSMAKGGKFATKNEDKAVPAINGVAASAVGKTLSALIIAIRNTVDSELKKINEVLATVKQEDKSSEATASVQ</sequence>
<evidence type="ECO:0000256" key="8">
    <source>
        <dbReference type="RuleBase" id="RU363105"/>
    </source>
</evidence>
<evidence type="ECO:0000256" key="5">
    <source>
        <dbReference type="ARBA" id="ARBA00023139"/>
    </source>
</evidence>
<dbReference type="InterPro" id="IPR000680">
    <property type="entry name" value="Borrelia_lipo"/>
</dbReference>
<accession>B5RS85</accession>
<evidence type="ECO:0000256" key="7">
    <source>
        <dbReference type="ARBA" id="ARBA00023288"/>
    </source>
</evidence>
<dbReference type="SUPFAM" id="SSF74748">
    <property type="entry name" value="Variable surface antigen VlsE"/>
    <property type="match status" value="1"/>
</dbReference>
<keyword evidence="13" id="KW-1185">Reference proteome</keyword>
<dbReference type="GO" id="GO:0009279">
    <property type="term" value="C:cell outer membrane"/>
    <property type="evidence" value="ECO:0007669"/>
    <property type="project" value="UniProtKB-SubCell"/>
</dbReference>
<feature type="transmembrane region" description="Helical" evidence="10">
    <location>
        <begin position="32"/>
        <end position="52"/>
    </location>
</feature>
<keyword evidence="7 8" id="KW-0449">Lipoprotein</keyword>
<evidence type="ECO:0000256" key="9">
    <source>
        <dbReference type="SAM" id="MobiDB-lite"/>
    </source>
</evidence>
<dbReference type="Proteomes" id="UP000000612">
    <property type="component" value="Plasmid pl53"/>
</dbReference>
<dbReference type="KEGG" id="bre:BRE_3020"/>
<evidence type="ECO:0000256" key="1">
    <source>
        <dbReference type="ARBA" id="ARBA00003932"/>
    </source>
</evidence>
<geneLocation type="plasmid" evidence="11 13">
    <name>pl37</name>
</geneLocation>
<evidence type="ECO:0000256" key="4">
    <source>
        <dbReference type="ARBA" id="ARBA00023136"/>
    </source>
</evidence>
<feature type="compositionally biased region" description="Basic and acidic residues" evidence="9">
    <location>
        <begin position="1"/>
        <end position="22"/>
    </location>
</feature>
<keyword evidence="5 8" id="KW-0564">Palmitate</keyword>
<evidence type="ECO:0000313" key="12">
    <source>
        <dbReference type="EMBL" id="ACH95249.1"/>
    </source>
</evidence>
<evidence type="ECO:0000256" key="10">
    <source>
        <dbReference type="SAM" id="Phobius"/>
    </source>
</evidence>
<gene>
    <name evidence="11" type="primary">vlp-d_2</name>
    <name evidence="12" type="ordered locus">BRE_2045</name>
    <name evidence="11" type="ordered locus">BRE_3020</name>
</gene>
<evidence type="ECO:0000313" key="13">
    <source>
        <dbReference type="Proteomes" id="UP000000612"/>
    </source>
</evidence>
<proteinExistence type="predicted"/>
<organism evidence="11 13">
    <name type="scientific">Borrelia recurrentis (strain A1)</name>
    <dbReference type="NCBI Taxonomy" id="412418"/>
    <lineage>
        <taxon>Bacteria</taxon>
        <taxon>Pseudomonadati</taxon>
        <taxon>Spirochaetota</taxon>
        <taxon>Spirochaetia</taxon>
        <taxon>Spirochaetales</taxon>
        <taxon>Borreliaceae</taxon>
        <taxon>Borrelia</taxon>
    </lineage>
</organism>
<dbReference type="Pfam" id="PF00921">
    <property type="entry name" value="Lipoprotein_2"/>
    <property type="match status" value="1"/>
</dbReference>
<keyword evidence="11" id="KW-0614">Plasmid</keyword>